<keyword evidence="8" id="KW-1185">Reference proteome</keyword>
<protein>
    <submittedName>
        <fullName evidence="7">RNA polymerase sigma-70 factor, ECF subfamily</fullName>
    </submittedName>
</protein>
<dbReference type="NCBIfam" id="TIGR02937">
    <property type="entry name" value="sigma70-ECF"/>
    <property type="match status" value="1"/>
</dbReference>
<dbReference type="Proteomes" id="UP000199585">
    <property type="component" value="Unassembled WGS sequence"/>
</dbReference>
<dbReference type="GO" id="GO:0006352">
    <property type="term" value="P:DNA-templated transcription initiation"/>
    <property type="evidence" value="ECO:0007669"/>
    <property type="project" value="InterPro"/>
</dbReference>
<dbReference type="SUPFAM" id="SSF88659">
    <property type="entry name" value="Sigma3 and sigma4 domains of RNA polymerase sigma factors"/>
    <property type="match status" value="1"/>
</dbReference>
<dbReference type="Gene3D" id="1.10.1740.10">
    <property type="match status" value="1"/>
</dbReference>
<dbReference type="InterPro" id="IPR039425">
    <property type="entry name" value="RNA_pol_sigma-70-like"/>
</dbReference>
<organism evidence="7 8">
    <name type="scientific">Loktanella fryxellensis</name>
    <dbReference type="NCBI Taxonomy" id="245187"/>
    <lineage>
        <taxon>Bacteria</taxon>
        <taxon>Pseudomonadati</taxon>
        <taxon>Pseudomonadota</taxon>
        <taxon>Alphaproteobacteria</taxon>
        <taxon>Rhodobacterales</taxon>
        <taxon>Roseobacteraceae</taxon>
        <taxon>Loktanella</taxon>
    </lineage>
</organism>
<dbReference type="PANTHER" id="PTHR43133">
    <property type="entry name" value="RNA POLYMERASE ECF-TYPE SIGMA FACTO"/>
    <property type="match status" value="1"/>
</dbReference>
<dbReference type="InterPro" id="IPR036388">
    <property type="entry name" value="WH-like_DNA-bd_sf"/>
</dbReference>
<evidence type="ECO:0000313" key="8">
    <source>
        <dbReference type="Proteomes" id="UP000199585"/>
    </source>
</evidence>
<dbReference type="EMBL" id="FOCI01000006">
    <property type="protein sequence ID" value="SEM88515.1"/>
    <property type="molecule type" value="Genomic_DNA"/>
</dbReference>
<reference evidence="7 8" key="1">
    <citation type="submission" date="2016-10" db="EMBL/GenBank/DDBJ databases">
        <authorList>
            <person name="de Groot N.N."/>
        </authorList>
    </citation>
    <scope>NUCLEOTIDE SEQUENCE [LARGE SCALE GENOMIC DNA]</scope>
    <source>
        <strain evidence="7 8">DSM 16213</strain>
    </source>
</reference>
<dbReference type="STRING" id="245187.SAMN04488003_1067"/>
<dbReference type="InterPro" id="IPR013325">
    <property type="entry name" value="RNA_pol_sigma_r2"/>
</dbReference>
<evidence type="ECO:0000256" key="3">
    <source>
        <dbReference type="ARBA" id="ARBA00023082"/>
    </source>
</evidence>
<keyword evidence="5" id="KW-0804">Transcription</keyword>
<proteinExistence type="inferred from homology"/>
<evidence type="ECO:0000313" key="7">
    <source>
        <dbReference type="EMBL" id="SEM88515.1"/>
    </source>
</evidence>
<comment type="similarity">
    <text evidence="1">Belongs to the sigma-70 factor family. ECF subfamily.</text>
</comment>
<evidence type="ECO:0000256" key="5">
    <source>
        <dbReference type="ARBA" id="ARBA00023163"/>
    </source>
</evidence>
<evidence type="ECO:0000256" key="4">
    <source>
        <dbReference type="ARBA" id="ARBA00023125"/>
    </source>
</evidence>
<dbReference type="Gene3D" id="1.10.10.10">
    <property type="entry name" value="Winged helix-like DNA-binding domain superfamily/Winged helix DNA-binding domain"/>
    <property type="match status" value="1"/>
</dbReference>
<dbReference type="InterPro" id="IPR013324">
    <property type="entry name" value="RNA_pol_sigma_r3/r4-like"/>
</dbReference>
<keyword evidence="3" id="KW-0731">Sigma factor</keyword>
<dbReference type="InterPro" id="IPR014284">
    <property type="entry name" value="RNA_pol_sigma-70_dom"/>
</dbReference>
<dbReference type="GO" id="GO:0003677">
    <property type="term" value="F:DNA binding"/>
    <property type="evidence" value="ECO:0007669"/>
    <property type="project" value="UniProtKB-KW"/>
</dbReference>
<keyword evidence="2" id="KW-0805">Transcription regulation</keyword>
<dbReference type="PANTHER" id="PTHR43133:SF58">
    <property type="entry name" value="ECF RNA POLYMERASE SIGMA FACTOR SIGD"/>
    <property type="match status" value="1"/>
</dbReference>
<sequence>MGTEGTDMTAGRDARWASLLRQANAGDRAAYVAWLKEIAPVLRGIVRARCGGSFEDCEDIVQTTLIAIHEKRHTWRDGDPVGPWIYAIARYKTVDALRSRGRTRTTGFDGTEDAVADDTLGDPTATRDLDRLLTQIDPASAHIVRRVKLHGDSADDVGAATGMSPGAVRVALHRAMARLTQLVQGDTPRDGGGPR</sequence>
<feature type="domain" description="RNA polymerase sigma-70 region 2" evidence="6">
    <location>
        <begin position="38"/>
        <end position="103"/>
    </location>
</feature>
<dbReference type="AlphaFoldDB" id="A0A1H8C069"/>
<name>A0A1H8C069_9RHOB</name>
<evidence type="ECO:0000256" key="2">
    <source>
        <dbReference type="ARBA" id="ARBA00023015"/>
    </source>
</evidence>
<keyword evidence="4" id="KW-0238">DNA-binding</keyword>
<evidence type="ECO:0000256" key="1">
    <source>
        <dbReference type="ARBA" id="ARBA00010641"/>
    </source>
</evidence>
<dbReference type="Pfam" id="PF04542">
    <property type="entry name" value="Sigma70_r2"/>
    <property type="match status" value="1"/>
</dbReference>
<dbReference type="InterPro" id="IPR007627">
    <property type="entry name" value="RNA_pol_sigma70_r2"/>
</dbReference>
<accession>A0A1H8C069</accession>
<dbReference type="SUPFAM" id="SSF88946">
    <property type="entry name" value="Sigma2 domain of RNA polymerase sigma factors"/>
    <property type="match status" value="1"/>
</dbReference>
<evidence type="ECO:0000259" key="6">
    <source>
        <dbReference type="Pfam" id="PF04542"/>
    </source>
</evidence>
<dbReference type="GO" id="GO:0016987">
    <property type="term" value="F:sigma factor activity"/>
    <property type="evidence" value="ECO:0007669"/>
    <property type="project" value="UniProtKB-KW"/>
</dbReference>
<gene>
    <name evidence="7" type="ORF">SAMN04488003_1067</name>
</gene>